<evidence type="ECO:0000256" key="1">
    <source>
        <dbReference type="SAM" id="Coils"/>
    </source>
</evidence>
<feature type="coiled-coil region" evidence="1">
    <location>
        <begin position="35"/>
        <end position="65"/>
    </location>
</feature>
<dbReference type="EMBL" id="CCKQ01000392">
    <property type="protein sequence ID" value="CDW71453.1"/>
    <property type="molecule type" value="Genomic_DNA"/>
</dbReference>
<protein>
    <submittedName>
        <fullName evidence="2">Uncharacterized protein</fullName>
    </submittedName>
</protein>
<dbReference type="InParanoid" id="A0A077ZNG1"/>
<sequence length="238" mass="28556">MRRKISQTHDKLEITESNLTMSKDVIRPEMTTFIQQFIEQNREEREQELQQKEKIKEKLEILTQDDIEQDILEGNNPTDMRITDKNINQQINTKKNVLKPNTNLIFQAREEIKEQISDQNELELNFQECYQHKLDEALEDYHSYQKMVSKFQLKQPELGDTRQQFYQQHQQKIQNFMSTNSNNKESQRNTKQSDLVIKLNFGNDFGIFNDKQQEIIMNQDLSNKNKVRIIPNNFQDQQ</sequence>
<gene>
    <name evidence="2" type="primary">Contig8450.g9017</name>
    <name evidence="2" type="ORF">STYLEM_398</name>
</gene>
<organism evidence="2 3">
    <name type="scientific">Stylonychia lemnae</name>
    <name type="common">Ciliate</name>
    <dbReference type="NCBI Taxonomy" id="5949"/>
    <lineage>
        <taxon>Eukaryota</taxon>
        <taxon>Sar</taxon>
        <taxon>Alveolata</taxon>
        <taxon>Ciliophora</taxon>
        <taxon>Intramacronucleata</taxon>
        <taxon>Spirotrichea</taxon>
        <taxon>Stichotrichia</taxon>
        <taxon>Sporadotrichida</taxon>
        <taxon>Oxytrichidae</taxon>
        <taxon>Stylonychinae</taxon>
        <taxon>Stylonychia</taxon>
    </lineage>
</organism>
<evidence type="ECO:0000313" key="3">
    <source>
        <dbReference type="Proteomes" id="UP000039865"/>
    </source>
</evidence>
<proteinExistence type="predicted"/>
<dbReference type="AlphaFoldDB" id="A0A077ZNG1"/>
<reference evidence="2 3" key="1">
    <citation type="submission" date="2014-06" db="EMBL/GenBank/DDBJ databases">
        <authorList>
            <person name="Swart Estienne"/>
        </authorList>
    </citation>
    <scope>NUCLEOTIDE SEQUENCE [LARGE SCALE GENOMIC DNA]</scope>
    <source>
        <strain evidence="2 3">130c</strain>
    </source>
</reference>
<name>A0A077ZNG1_STYLE</name>
<keyword evidence="3" id="KW-1185">Reference proteome</keyword>
<evidence type="ECO:0000313" key="2">
    <source>
        <dbReference type="EMBL" id="CDW71453.1"/>
    </source>
</evidence>
<accession>A0A077ZNG1</accession>
<keyword evidence="1" id="KW-0175">Coiled coil</keyword>
<dbReference type="Proteomes" id="UP000039865">
    <property type="component" value="Unassembled WGS sequence"/>
</dbReference>